<evidence type="ECO:0000313" key="7">
    <source>
        <dbReference type="Proteomes" id="UP000276215"/>
    </source>
</evidence>
<name>A0A3N4JE83_9PEZI</name>
<evidence type="ECO:0000259" key="5">
    <source>
        <dbReference type="PROSITE" id="PS51387"/>
    </source>
</evidence>
<dbReference type="GO" id="GO:0005506">
    <property type="term" value="F:iron ion binding"/>
    <property type="evidence" value="ECO:0007669"/>
    <property type="project" value="InterPro"/>
</dbReference>
<dbReference type="GO" id="GO:0071949">
    <property type="term" value="F:FAD binding"/>
    <property type="evidence" value="ECO:0007669"/>
    <property type="project" value="InterPro"/>
</dbReference>
<dbReference type="PANTHER" id="PTHR45444">
    <property type="entry name" value="XANTHINE DEHYDROGENASE"/>
    <property type="match status" value="1"/>
</dbReference>
<dbReference type="Gene3D" id="3.30.465.10">
    <property type="match status" value="1"/>
</dbReference>
<dbReference type="Gene3D" id="3.90.1170.50">
    <property type="entry name" value="Aldehyde oxidase/xanthine dehydrogenase, a/b hammerhead"/>
    <property type="match status" value="2"/>
</dbReference>
<dbReference type="SUPFAM" id="SSF55447">
    <property type="entry name" value="CO dehydrogenase flavoprotein C-terminal domain-like"/>
    <property type="match status" value="1"/>
</dbReference>
<dbReference type="Pfam" id="PF03450">
    <property type="entry name" value="CO_deh_flav_C"/>
    <property type="match status" value="1"/>
</dbReference>
<dbReference type="InterPro" id="IPR008274">
    <property type="entry name" value="AldOxase/xan_DH_MoCoBD1"/>
</dbReference>
<dbReference type="OrthoDB" id="8300278at2759"/>
<evidence type="ECO:0000256" key="1">
    <source>
        <dbReference type="ARBA" id="ARBA00001974"/>
    </source>
</evidence>
<dbReference type="InterPro" id="IPR000674">
    <property type="entry name" value="Ald_Oxase/Xan_DH_a/b"/>
</dbReference>
<dbReference type="InterPro" id="IPR036683">
    <property type="entry name" value="CO_DH_flav_C_dom_sf"/>
</dbReference>
<dbReference type="InterPro" id="IPR005107">
    <property type="entry name" value="CO_DH_flav_C"/>
</dbReference>
<dbReference type="PANTHER" id="PTHR45444:SF3">
    <property type="entry name" value="XANTHINE DEHYDROGENASE"/>
    <property type="match status" value="1"/>
</dbReference>
<dbReference type="EMBL" id="ML120481">
    <property type="protein sequence ID" value="RPA92104.1"/>
    <property type="molecule type" value="Genomic_DNA"/>
</dbReference>
<reference evidence="6 7" key="1">
    <citation type="journal article" date="2018" name="Nat. Ecol. Evol.">
        <title>Pezizomycetes genomes reveal the molecular basis of ectomycorrhizal truffle lifestyle.</title>
        <authorList>
            <person name="Murat C."/>
            <person name="Payen T."/>
            <person name="Noel B."/>
            <person name="Kuo A."/>
            <person name="Morin E."/>
            <person name="Chen J."/>
            <person name="Kohler A."/>
            <person name="Krizsan K."/>
            <person name="Balestrini R."/>
            <person name="Da Silva C."/>
            <person name="Montanini B."/>
            <person name="Hainaut M."/>
            <person name="Levati E."/>
            <person name="Barry K.W."/>
            <person name="Belfiori B."/>
            <person name="Cichocki N."/>
            <person name="Clum A."/>
            <person name="Dockter R.B."/>
            <person name="Fauchery L."/>
            <person name="Guy J."/>
            <person name="Iotti M."/>
            <person name="Le Tacon F."/>
            <person name="Lindquist E.A."/>
            <person name="Lipzen A."/>
            <person name="Malagnac F."/>
            <person name="Mello A."/>
            <person name="Molinier V."/>
            <person name="Miyauchi S."/>
            <person name="Poulain J."/>
            <person name="Riccioni C."/>
            <person name="Rubini A."/>
            <person name="Sitrit Y."/>
            <person name="Splivallo R."/>
            <person name="Traeger S."/>
            <person name="Wang M."/>
            <person name="Zifcakova L."/>
            <person name="Wipf D."/>
            <person name="Zambonelli A."/>
            <person name="Paolocci F."/>
            <person name="Nowrousian M."/>
            <person name="Ottonello S."/>
            <person name="Baldrian P."/>
            <person name="Spatafora J.W."/>
            <person name="Henrissat B."/>
            <person name="Nagy L.G."/>
            <person name="Aury J.M."/>
            <person name="Wincker P."/>
            <person name="Grigoriev I.V."/>
            <person name="Bonfante P."/>
            <person name="Martin F.M."/>
        </authorList>
    </citation>
    <scope>NUCLEOTIDE SEQUENCE [LARGE SCALE GENOMIC DNA]</scope>
    <source>
        <strain evidence="6 7">120613-1</strain>
    </source>
</reference>
<evidence type="ECO:0000256" key="3">
    <source>
        <dbReference type="ARBA" id="ARBA00023002"/>
    </source>
</evidence>
<dbReference type="GO" id="GO:0016491">
    <property type="term" value="F:oxidoreductase activity"/>
    <property type="evidence" value="ECO:0007669"/>
    <property type="project" value="UniProtKB-KW"/>
</dbReference>
<keyword evidence="3" id="KW-0560">Oxidoreductase</keyword>
<dbReference type="SMART" id="SM01008">
    <property type="entry name" value="Ald_Xan_dh_C"/>
    <property type="match status" value="1"/>
</dbReference>
<organism evidence="6 7">
    <name type="scientific">Choiromyces venosus 120613-1</name>
    <dbReference type="NCBI Taxonomy" id="1336337"/>
    <lineage>
        <taxon>Eukaryota</taxon>
        <taxon>Fungi</taxon>
        <taxon>Dikarya</taxon>
        <taxon>Ascomycota</taxon>
        <taxon>Pezizomycotina</taxon>
        <taxon>Pezizomycetes</taxon>
        <taxon>Pezizales</taxon>
        <taxon>Tuberaceae</taxon>
        <taxon>Choiromyces</taxon>
    </lineage>
</organism>
<evidence type="ECO:0000313" key="6">
    <source>
        <dbReference type="EMBL" id="RPA92104.1"/>
    </source>
</evidence>
<dbReference type="SUPFAM" id="SSF54665">
    <property type="entry name" value="CO dehydrogenase molybdoprotein N-domain-like"/>
    <property type="match status" value="1"/>
</dbReference>
<dbReference type="InterPro" id="IPR036318">
    <property type="entry name" value="FAD-bd_PCMH-like_sf"/>
</dbReference>
<dbReference type="InterPro" id="IPR016208">
    <property type="entry name" value="Ald_Oxase/xanthine_DH-like"/>
</dbReference>
<dbReference type="Pfam" id="PF01315">
    <property type="entry name" value="Ald_Xan_dh_C"/>
    <property type="match status" value="1"/>
</dbReference>
<protein>
    <recommendedName>
        <fullName evidence="5">FAD-binding PCMH-type domain-containing protein</fullName>
    </recommendedName>
</protein>
<dbReference type="InterPro" id="IPR002346">
    <property type="entry name" value="Mopterin_DH_FAD-bd"/>
</dbReference>
<comment type="similarity">
    <text evidence="2">Belongs to the xanthine dehydrogenase family.</text>
</comment>
<keyword evidence="7" id="KW-1185">Reference proteome</keyword>
<dbReference type="Gene3D" id="3.30.390.50">
    <property type="entry name" value="CO dehydrogenase flavoprotein, C-terminal domain"/>
    <property type="match status" value="1"/>
</dbReference>
<evidence type="ECO:0000256" key="4">
    <source>
        <dbReference type="SAM" id="MobiDB-lite"/>
    </source>
</evidence>
<feature type="compositionally biased region" description="Low complexity" evidence="4">
    <location>
        <begin position="109"/>
        <end position="124"/>
    </location>
</feature>
<dbReference type="SMART" id="SM01092">
    <property type="entry name" value="CO_deh_flav_C"/>
    <property type="match status" value="1"/>
</dbReference>
<dbReference type="AlphaFoldDB" id="A0A3N4JE83"/>
<dbReference type="SUPFAM" id="SSF47741">
    <property type="entry name" value="CO dehydrogenase ISP C-domain like"/>
    <property type="match status" value="1"/>
</dbReference>
<dbReference type="Pfam" id="PF00941">
    <property type="entry name" value="FAD_binding_5"/>
    <property type="match status" value="1"/>
</dbReference>
<evidence type="ECO:0000256" key="2">
    <source>
        <dbReference type="ARBA" id="ARBA00006849"/>
    </source>
</evidence>
<dbReference type="InterPro" id="IPR016166">
    <property type="entry name" value="FAD-bd_PCMH"/>
</dbReference>
<dbReference type="SUPFAM" id="SSF56003">
    <property type="entry name" value="Molybdenum cofactor-binding domain"/>
    <property type="match status" value="1"/>
</dbReference>
<feature type="domain" description="FAD-binding PCMH-type" evidence="5">
    <location>
        <begin position="171"/>
        <end position="363"/>
    </location>
</feature>
<gene>
    <name evidence="6" type="ORF">L873DRAFT_1794492</name>
</gene>
<feature type="region of interest" description="Disordered" evidence="4">
    <location>
        <begin position="99"/>
        <end position="138"/>
    </location>
</feature>
<dbReference type="InterPro" id="IPR036856">
    <property type="entry name" value="Ald_Oxase/Xan_DH_a/b_sf"/>
</dbReference>
<dbReference type="Pfam" id="PF02738">
    <property type="entry name" value="MoCoBD_1"/>
    <property type="match status" value="1"/>
</dbReference>
<dbReference type="PROSITE" id="PS51387">
    <property type="entry name" value="FAD_PCMH"/>
    <property type="match status" value="1"/>
</dbReference>
<dbReference type="InterPro" id="IPR037165">
    <property type="entry name" value="AldOxase/xan_DH_Mopterin-bd_sf"/>
</dbReference>
<sequence length="865" mass="95465">MSLYALLRNSYDPVTRRYVLSEEMVELEGALDGNLCLSTGYRPILDAAKSFVREDLGSVMFEGKKSKVEGELGGNYISRTKGSGTGSCGRPGGCCRDTPAAATKPSAHESSSGETESSGETSITETEDVPLSGATYGPPLKTCRRDNCCQLPSGGKKAATKVDVIRGKYSFPQCNFNSYKPHTEIIYPPALRKYTKQPIFYGNEKKIVAGSSEAKAEVKFKHEKYGVSVYVGDGLKGFSINEEKGEVIIGRNTSPTVLEMACLEGYKKLGKRWFVLEAVRKQLKCFAGRQIRNTTTPAGNIVTASPISDPNPVLIASGTVLTAQSKTHGEFPLPMKEFFVTYRTTALPADAIITKLTIPLPVESTREVIKSYKQARRKDDIAIVTARGCTLSHRQLVFTNESRMAPKTVKANTMEALLGKQRFDNTVLEGAMAAIEKDSPLGFTVPSGMPTYRKTLAFSFLFRFWHEVTAELELETQVQQVDHEVIEEIHHGISYGSRGNDNPYEQRVVGKQIPHLPSLKQTTGEAEYIDDMPNIDGQLFGALILSKKAHAKLVKVDFTPALQIPDVIGFVDIKDLGDERNLWVYAESAAIAQAAAQLVDVQYEELPRILTISKAIAAKSFFPHGKMLIRGKPTVEAFKDCDFVYGGASRMDGQEYFYFDANAAAVIPRPDDGEMKVWSSTQNIMETQEFVSQVTGSPSSRIVAKVKRMGGGFGGKESRSVQLTYILAVAARKVGRPIRRMLNYDEDMMTSGQRNSFQARWKVGVAKEGMFKVLNVDVYSNAGYSQDLSDAIMDRALTHMGSCYWIPHVHLRGHVCKTNTHSNTAFRGFRAPQGQYIAECILTAIADHLKMSVDQLRLKNLYKEG</sequence>
<dbReference type="Proteomes" id="UP000276215">
    <property type="component" value="Unassembled WGS sequence"/>
</dbReference>
<comment type="cofactor">
    <cofactor evidence="1">
        <name>FAD</name>
        <dbReference type="ChEBI" id="CHEBI:57692"/>
    </cofactor>
</comment>
<dbReference type="Gene3D" id="1.10.150.120">
    <property type="entry name" value="[2Fe-2S]-binding domain"/>
    <property type="match status" value="1"/>
</dbReference>
<dbReference type="Gene3D" id="3.30.365.10">
    <property type="entry name" value="Aldehyde oxidase/xanthine dehydrogenase, molybdopterin binding domain"/>
    <property type="match status" value="2"/>
</dbReference>
<dbReference type="InterPro" id="IPR036884">
    <property type="entry name" value="2Fe-2S-bd_dom_sf"/>
</dbReference>
<dbReference type="FunFam" id="3.30.365.10:FF:000001">
    <property type="entry name" value="Xanthine dehydrogenase oxidase"/>
    <property type="match status" value="1"/>
</dbReference>
<dbReference type="InterPro" id="IPR016169">
    <property type="entry name" value="FAD-bd_PCMH_sub2"/>
</dbReference>
<accession>A0A3N4JE83</accession>
<dbReference type="SUPFAM" id="SSF56176">
    <property type="entry name" value="FAD-binding/transporter-associated domain-like"/>
    <property type="match status" value="1"/>
</dbReference>
<proteinExistence type="inferred from homology"/>